<gene>
    <name evidence="1" type="ORF">AVDCRST_MAG81-979</name>
</gene>
<proteinExistence type="predicted"/>
<sequence length="48" mass="5725">MRQNWSEFSDLERNIKPGFSLGRVKVSSSFYVRKSWMLTLSSWQHLFG</sequence>
<name>A0A6J4V4H3_9CYAN</name>
<dbReference type="EMBL" id="CADCWO010000062">
    <property type="protein sequence ID" value="CAA9565151.1"/>
    <property type="molecule type" value="Genomic_DNA"/>
</dbReference>
<organism evidence="1">
    <name type="scientific">uncultured Synechococcales cyanobacterium</name>
    <dbReference type="NCBI Taxonomy" id="1936017"/>
    <lineage>
        <taxon>Bacteria</taxon>
        <taxon>Bacillati</taxon>
        <taxon>Cyanobacteriota</taxon>
        <taxon>Cyanophyceae</taxon>
        <taxon>Synechococcales</taxon>
        <taxon>environmental samples</taxon>
    </lineage>
</organism>
<dbReference type="AlphaFoldDB" id="A0A6J4V4H3"/>
<protein>
    <submittedName>
        <fullName evidence="1">Uncharacterized protein</fullName>
    </submittedName>
</protein>
<evidence type="ECO:0000313" key="1">
    <source>
        <dbReference type="EMBL" id="CAA9565151.1"/>
    </source>
</evidence>
<reference evidence="1" key="1">
    <citation type="submission" date="2020-02" db="EMBL/GenBank/DDBJ databases">
        <authorList>
            <person name="Meier V. D."/>
        </authorList>
    </citation>
    <scope>NUCLEOTIDE SEQUENCE</scope>
    <source>
        <strain evidence="1">AVDCRST_MAG81</strain>
    </source>
</reference>
<accession>A0A6J4V4H3</accession>